<evidence type="ECO:0000313" key="4">
    <source>
        <dbReference type="EMBL" id="WFS26085.1"/>
    </source>
</evidence>
<organism evidence="4 5">
    <name type="scientific">Rhizobium rhododendri</name>
    <dbReference type="NCBI Taxonomy" id="2506430"/>
    <lineage>
        <taxon>Bacteria</taxon>
        <taxon>Pseudomonadati</taxon>
        <taxon>Pseudomonadota</taxon>
        <taxon>Alphaproteobacteria</taxon>
        <taxon>Hyphomicrobiales</taxon>
        <taxon>Rhizobiaceae</taxon>
        <taxon>Rhizobium/Agrobacterium group</taxon>
        <taxon>Rhizobium</taxon>
    </lineage>
</organism>
<keyword evidence="2" id="KW-0472">Membrane</keyword>
<evidence type="ECO:0000256" key="3">
    <source>
        <dbReference type="SAM" id="MobiDB-lite"/>
    </source>
</evidence>
<dbReference type="Pfam" id="PF02321">
    <property type="entry name" value="OEP"/>
    <property type="match status" value="2"/>
</dbReference>
<geneLocation type="plasmid" evidence="4 5">
    <name>unnamed1</name>
</geneLocation>
<dbReference type="Proteomes" id="UP000318939">
    <property type="component" value="Plasmid unnamed1"/>
</dbReference>
<evidence type="ECO:0000256" key="1">
    <source>
        <dbReference type="ARBA" id="ARBA00007613"/>
    </source>
</evidence>
<dbReference type="InterPro" id="IPR003423">
    <property type="entry name" value="OMP_efflux"/>
</dbReference>
<dbReference type="SUPFAM" id="SSF56954">
    <property type="entry name" value="Outer membrane efflux proteins (OEP)"/>
    <property type="match status" value="1"/>
</dbReference>
<keyword evidence="2" id="KW-0564">Palmitate</keyword>
<dbReference type="NCBIfam" id="TIGR01845">
    <property type="entry name" value="outer_NodT"/>
    <property type="match status" value="1"/>
</dbReference>
<sequence length="533" mass="56941">MTIAQARFLWPSVRENAPPRSNGALPANRHFHVARHHRLWAGLNGAPRQLCALLLVAGGLSGCVVGPDYQKPSFPMAASWSGKAAVHADKPPQLAEWWKQIKDPILDDLIAQAVAANLDVATAKAKVREARASYREQVGTLLPSLEGTASATRNRTAAAAGAPATIYNNYQPGFDASWELDLFGGNKRAAEAAKYGVDAADEELRDTLVTLIGDVATYYIQAREYQQLTELARDSSKSQSQTASLTRTEYGAGGSSMVDVSKAEAQAASTHADIPTYEISYAKSVNRLGVLLGKSPLLLDGLLGKKSRLPAPPPRLSVGIPADILNTRPDVRQAERQLAQATAKIGEAEANRYPSVSLTGSINSSAASVSELGKKSTIGWSFGPSLTIPIFKGGQLKAAVDVAKAQRDQYVFAYQSAVLSALEDVQNAIVSLNRSRARSVDLGKAVEGYRTAANLSKKLKTSGEGDLFDVLDAERSLYSAQQNLIETRTDIATYYVSLNKALGGGWTGPIDISQPAARDLVEAPHLRAKPIAQ</sequence>
<name>A0ABY8IRI1_9HYPH</name>
<comment type="subcellular location">
    <subcellularLocation>
        <location evidence="2">Cell membrane</location>
        <topology evidence="2">Lipid-anchor</topology>
    </subcellularLocation>
</comment>
<accession>A0ABY8IRI1</accession>
<evidence type="ECO:0000256" key="2">
    <source>
        <dbReference type="RuleBase" id="RU362097"/>
    </source>
</evidence>
<dbReference type="PANTHER" id="PTHR30203:SF32">
    <property type="entry name" value="CATION EFFLUX SYSTEM PROTEIN CUSC"/>
    <property type="match status" value="1"/>
</dbReference>
<keyword evidence="2" id="KW-1134">Transmembrane beta strand</keyword>
<proteinExistence type="inferred from homology"/>
<reference evidence="4 5" key="2">
    <citation type="journal article" date="2023" name="MicrobiologyOpen">
        <title>Genomics of the tumorigenes clade of the family Rhizobiaceae and description of Rhizobium rhododendri sp. nov.</title>
        <authorList>
            <person name="Kuzmanovic N."/>
            <person name="diCenzo G.C."/>
            <person name="Bunk B."/>
            <person name="Sproeer C."/>
            <person name="Fruehling A."/>
            <person name="Neumann-Schaal M."/>
            <person name="Overmann J."/>
            <person name="Smalla K."/>
        </authorList>
    </citation>
    <scope>NUCLEOTIDE SEQUENCE [LARGE SCALE GENOMIC DNA]</scope>
    <source>
        <strain evidence="5">rho-6.2</strain>
        <plasmid evidence="4 5">unnamed1</plasmid>
    </source>
</reference>
<dbReference type="InterPro" id="IPR010131">
    <property type="entry name" value="MdtP/NodT-like"/>
</dbReference>
<dbReference type="EMBL" id="CP117268">
    <property type="protein sequence ID" value="WFS26085.1"/>
    <property type="molecule type" value="Genomic_DNA"/>
</dbReference>
<keyword evidence="2" id="KW-0812">Transmembrane</keyword>
<comment type="similarity">
    <text evidence="1 2">Belongs to the outer membrane factor (OMF) (TC 1.B.17) family.</text>
</comment>
<dbReference type="RefSeq" id="WP_142831695.1">
    <property type="nucleotide sequence ID" value="NZ_CP117268.1"/>
</dbReference>
<keyword evidence="5" id="KW-1185">Reference proteome</keyword>
<keyword evidence="4" id="KW-0614">Plasmid</keyword>
<protein>
    <submittedName>
        <fullName evidence="4">Efflux transporter outer membrane subunit</fullName>
    </submittedName>
</protein>
<evidence type="ECO:0000313" key="5">
    <source>
        <dbReference type="Proteomes" id="UP000318939"/>
    </source>
</evidence>
<dbReference type="PANTHER" id="PTHR30203">
    <property type="entry name" value="OUTER MEMBRANE CATION EFFLUX PROTEIN"/>
    <property type="match status" value="1"/>
</dbReference>
<dbReference type="Gene3D" id="1.20.1600.10">
    <property type="entry name" value="Outer membrane efflux proteins (OEP)"/>
    <property type="match status" value="1"/>
</dbReference>
<keyword evidence="2" id="KW-0449">Lipoprotein</keyword>
<feature type="region of interest" description="Disordered" evidence="3">
    <location>
        <begin position="231"/>
        <end position="254"/>
    </location>
</feature>
<gene>
    <name evidence="4" type="ORF">PR018_19245</name>
</gene>
<dbReference type="Gene3D" id="2.20.200.10">
    <property type="entry name" value="Outer membrane efflux proteins (OEP)"/>
    <property type="match status" value="1"/>
</dbReference>
<feature type="compositionally biased region" description="Polar residues" evidence="3">
    <location>
        <begin position="237"/>
        <end position="247"/>
    </location>
</feature>
<reference evidence="4 5" key="1">
    <citation type="journal article" date="2019" name="Phytopathology">
        <title>A Novel Group of Rhizobium tumorigenes-Like Agrobacteria Associated with Crown Gall Disease of Rhododendron and Blueberry.</title>
        <authorList>
            <person name="Kuzmanovic N."/>
            <person name="Behrens P."/>
            <person name="Idczak E."/>
            <person name="Wagner S."/>
            <person name="Gotz M."/>
            <person name="Sproer C."/>
            <person name="Bunk B."/>
            <person name="Overmann J."/>
            <person name="Smalla K."/>
        </authorList>
    </citation>
    <scope>NUCLEOTIDE SEQUENCE [LARGE SCALE GENOMIC DNA]</scope>
    <source>
        <strain evidence="5">rho-6.2</strain>
    </source>
</reference>